<evidence type="ECO:0000313" key="4">
    <source>
        <dbReference type="Proteomes" id="UP000646053"/>
    </source>
</evidence>
<reference evidence="3" key="1">
    <citation type="submission" date="2019-12" db="EMBL/GenBank/DDBJ databases">
        <title>High-Quality draft genome sequences of three cyanobacteria isolated from the limestone walls of the Old Cathedral of Coimbra.</title>
        <authorList>
            <person name="Tiago I."/>
            <person name="Soares F."/>
            <person name="Portugal A."/>
        </authorList>
    </citation>
    <scope>NUCLEOTIDE SEQUENCE</scope>
    <source>
        <strain evidence="3">A</strain>
    </source>
</reference>
<dbReference type="PRINTS" id="PR00111">
    <property type="entry name" value="ABHYDROLASE"/>
</dbReference>
<name>A0A8J7Z292_9CYAN</name>
<organism evidence="3 4">
    <name type="scientific">Myxacorys almedinensis A</name>
    <dbReference type="NCBI Taxonomy" id="2690445"/>
    <lineage>
        <taxon>Bacteria</taxon>
        <taxon>Bacillati</taxon>
        <taxon>Cyanobacteriota</taxon>
        <taxon>Cyanophyceae</taxon>
        <taxon>Leptolyngbyales</taxon>
        <taxon>Leptolyngbyaceae</taxon>
        <taxon>Myxacorys</taxon>
        <taxon>Myxacorys almedinensis</taxon>
    </lineage>
</organism>
<dbReference type="PRINTS" id="PR00412">
    <property type="entry name" value="EPOXHYDRLASE"/>
</dbReference>
<accession>A0A8J7Z292</accession>
<dbReference type="SUPFAM" id="SSF53474">
    <property type="entry name" value="alpha/beta-Hydrolases"/>
    <property type="match status" value="1"/>
</dbReference>
<gene>
    <name evidence="3" type="ORF">GS601_05885</name>
</gene>
<dbReference type="PANTHER" id="PTHR43329">
    <property type="entry name" value="EPOXIDE HYDROLASE"/>
    <property type="match status" value="1"/>
</dbReference>
<dbReference type="RefSeq" id="WP_162422334.1">
    <property type="nucleotide sequence ID" value="NZ_WVIE01000005.1"/>
</dbReference>
<dbReference type="Gene3D" id="3.40.50.1820">
    <property type="entry name" value="alpha/beta hydrolase"/>
    <property type="match status" value="1"/>
</dbReference>
<dbReference type="Pfam" id="PF00561">
    <property type="entry name" value="Abhydrolase_1"/>
    <property type="match status" value="1"/>
</dbReference>
<evidence type="ECO:0000313" key="3">
    <source>
        <dbReference type="EMBL" id="NDJ16823.1"/>
    </source>
</evidence>
<dbReference type="AlphaFoldDB" id="A0A8J7Z292"/>
<evidence type="ECO:0000256" key="1">
    <source>
        <dbReference type="ARBA" id="ARBA00022801"/>
    </source>
</evidence>
<dbReference type="GO" id="GO:0016787">
    <property type="term" value="F:hydrolase activity"/>
    <property type="evidence" value="ECO:0007669"/>
    <property type="project" value="UniProtKB-KW"/>
</dbReference>
<feature type="domain" description="AB hydrolase-1" evidence="2">
    <location>
        <begin position="27"/>
        <end position="247"/>
    </location>
</feature>
<protein>
    <submittedName>
        <fullName evidence="3">Alpha/beta fold hydrolase</fullName>
    </submittedName>
</protein>
<dbReference type="EMBL" id="WVIE01000005">
    <property type="protein sequence ID" value="NDJ16823.1"/>
    <property type="molecule type" value="Genomic_DNA"/>
</dbReference>
<dbReference type="Proteomes" id="UP000646053">
    <property type="component" value="Unassembled WGS sequence"/>
</dbReference>
<dbReference type="InterPro" id="IPR029058">
    <property type="entry name" value="AB_hydrolase_fold"/>
</dbReference>
<keyword evidence="1 3" id="KW-0378">Hydrolase</keyword>
<proteinExistence type="predicted"/>
<dbReference type="InterPro" id="IPR000073">
    <property type="entry name" value="AB_hydrolase_1"/>
</dbReference>
<sequence length="291" mass="33961">MLETWQHQCIHTNGLNLHYVTQGEGSLMLFLHGFPECWYSWRHQIPEFAQTYKVVAVDLRGYNDSDKPEGQAAYRMPEFIADIKGMIKALGYEQCILVGHDWGGIIAWHFAYAHPDMLKQLIILNAPHPALFSQKLFTSGQWLRSWYMLFFQVPFLPEFLIQLGDFKALEMAFLGMAVRKSAFTKEDLDFYKDAFAKRGALTASLNYYRNALQQTLTERNWQTLYVPTLMIWGEEDIALDKELTDGVETYVHDFQIQYIPNCSHWVQQEQPELVNQYIRHFLTAKSEKIAT</sequence>
<keyword evidence="4" id="KW-1185">Reference proteome</keyword>
<evidence type="ECO:0000259" key="2">
    <source>
        <dbReference type="Pfam" id="PF00561"/>
    </source>
</evidence>
<dbReference type="InterPro" id="IPR000639">
    <property type="entry name" value="Epox_hydrolase-like"/>
</dbReference>
<comment type="caution">
    <text evidence="3">The sequence shown here is derived from an EMBL/GenBank/DDBJ whole genome shotgun (WGS) entry which is preliminary data.</text>
</comment>